<comment type="caution">
    <text evidence="2">The sequence shown here is derived from an EMBL/GenBank/DDBJ whole genome shotgun (WGS) entry which is preliminary data.</text>
</comment>
<dbReference type="AlphaFoldDB" id="A0A4Y9LY47"/>
<gene>
    <name evidence="2" type="ORF">E4K65_16035</name>
</gene>
<evidence type="ECO:0000313" key="3">
    <source>
        <dbReference type="Proteomes" id="UP000297966"/>
    </source>
</evidence>
<keyword evidence="3" id="KW-1185">Reference proteome</keyword>
<dbReference type="EMBL" id="SPQT01000007">
    <property type="protein sequence ID" value="TFV47737.1"/>
    <property type="molecule type" value="Genomic_DNA"/>
</dbReference>
<evidence type="ECO:0000313" key="2">
    <source>
        <dbReference type="EMBL" id="TFV47737.1"/>
    </source>
</evidence>
<dbReference type="OrthoDB" id="7478510at2"/>
<feature type="region of interest" description="Disordered" evidence="1">
    <location>
        <begin position="182"/>
        <end position="205"/>
    </location>
</feature>
<organism evidence="2 3">
    <name type="scientific">Bradyrhizobium niftali</name>
    <dbReference type="NCBI Taxonomy" id="2560055"/>
    <lineage>
        <taxon>Bacteria</taxon>
        <taxon>Pseudomonadati</taxon>
        <taxon>Pseudomonadota</taxon>
        <taxon>Alphaproteobacteria</taxon>
        <taxon>Hyphomicrobiales</taxon>
        <taxon>Nitrobacteraceae</taxon>
        <taxon>Bradyrhizobium</taxon>
    </lineage>
</organism>
<feature type="region of interest" description="Disordered" evidence="1">
    <location>
        <begin position="63"/>
        <end position="169"/>
    </location>
</feature>
<sequence>MARKLKTYQTSLGFFDLAIAAPSMKAALEAWGADSNLFHQGFAKESEDPEVISATMAAPGVVLKRPVGSSGPYKEQAELPTHLANEGRATKAKHKSKDHEPQEHSKRPSDPKLERKAALAFKKEEQRRERERARDDAARQKERERRQHAVAKAQKALDAARRGYERNATDLKAQIEFLERKSQIEEDRWEKEKARLKATLQKARE</sequence>
<proteinExistence type="predicted"/>
<dbReference type="RefSeq" id="WP_135174999.1">
    <property type="nucleotide sequence ID" value="NZ_SPQT01000007.1"/>
</dbReference>
<feature type="compositionally biased region" description="Basic and acidic residues" evidence="1">
    <location>
        <begin position="158"/>
        <end position="169"/>
    </location>
</feature>
<evidence type="ECO:0000256" key="1">
    <source>
        <dbReference type="SAM" id="MobiDB-lite"/>
    </source>
</evidence>
<dbReference type="Proteomes" id="UP000297966">
    <property type="component" value="Unassembled WGS sequence"/>
</dbReference>
<reference evidence="2 3" key="1">
    <citation type="submission" date="2019-03" db="EMBL/GenBank/DDBJ databases">
        <title>Bradyrhizobium diversity isolated from nodules of Chamaecrista fasciculata.</title>
        <authorList>
            <person name="Klepa M.S."/>
            <person name="Urquiaga M.O."/>
            <person name="Hungria M."/>
            <person name="Delamuta J.R."/>
        </authorList>
    </citation>
    <scope>NUCLEOTIDE SEQUENCE [LARGE SCALE GENOMIC DNA]</scope>
    <source>
        <strain evidence="2 3">CNPSo 3448</strain>
    </source>
</reference>
<name>A0A4Y9LY47_9BRAD</name>
<accession>A0A4Y9LY47</accession>
<protein>
    <submittedName>
        <fullName evidence="2">Cell envelope biogenesis protein TolA</fullName>
    </submittedName>
</protein>
<feature type="compositionally biased region" description="Basic and acidic residues" evidence="1">
    <location>
        <begin position="97"/>
        <end position="147"/>
    </location>
</feature>
<feature type="compositionally biased region" description="Basic and acidic residues" evidence="1">
    <location>
        <begin position="182"/>
        <end position="195"/>
    </location>
</feature>